<accession>A0A0R1W4E8</accession>
<dbReference type="EMBL" id="AZFX01000038">
    <property type="protein sequence ID" value="KRM10473.1"/>
    <property type="molecule type" value="Genomic_DNA"/>
</dbReference>
<dbReference type="STRING" id="1423735.FC15_GL001450"/>
<evidence type="ECO:0000313" key="2">
    <source>
        <dbReference type="Proteomes" id="UP000051315"/>
    </source>
</evidence>
<sequence length="78" mass="9333">MEVIDMAVNIQTEPELLNLRMSEEFDWSDDKDIVRDAIWNHIMEANNRDTIKTEEAMKPFLDMTDDQVRDYVEKNLKK</sequence>
<dbReference type="Proteomes" id="UP000051315">
    <property type="component" value="Unassembled WGS sequence"/>
</dbReference>
<dbReference type="AlphaFoldDB" id="A0A0R1W4E8"/>
<protein>
    <submittedName>
        <fullName evidence="1">Uncharacterized protein</fullName>
    </submittedName>
</protein>
<keyword evidence="2" id="KW-1185">Reference proteome</keyword>
<evidence type="ECO:0000313" key="1">
    <source>
        <dbReference type="EMBL" id="KRM10473.1"/>
    </source>
</evidence>
<dbReference type="PATRIC" id="fig|1423735.3.peg.1498"/>
<gene>
    <name evidence="1" type="ORF">FC15_GL001450</name>
</gene>
<organism evidence="1 2">
    <name type="scientific">Lapidilactobacillus concavus DSM 17758</name>
    <dbReference type="NCBI Taxonomy" id="1423735"/>
    <lineage>
        <taxon>Bacteria</taxon>
        <taxon>Bacillati</taxon>
        <taxon>Bacillota</taxon>
        <taxon>Bacilli</taxon>
        <taxon>Lactobacillales</taxon>
        <taxon>Lactobacillaceae</taxon>
        <taxon>Lapidilactobacillus</taxon>
    </lineage>
</organism>
<name>A0A0R1W4E8_9LACO</name>
<comment type="caution">
    <text evidence="1">The sequence shown here is derived from an EMBL/GenBank/DDBJ whole genome shotgun (WGS) entry which is preliminary data.</text>
</comment>
<dbReference type="InterPro" id="IPR056216">
    <property type="entry name" value="P8-like"/>
</dbReference>
<proteinExistence type="predicted"/>
<dbReference type="Pfam" id="PF24305">
    <property type="entry name" value="P8"/>
    <property type="match status" value="1"/>
</dbReference>
<reference evidence="1 2" key="1">
    <citation type="journal article" date="2015" name="Genome Announc.">
        <title>Expanding the biotechnology potential of lactobacilli through comparative genomics of 213 strains and associated genera.</title>
        <authorList>
            <person name="Sun Z."/>
            <person name="Harris H.M."/>
            <person name="McCann A."/>
            <person name="Guo C."/>
            <person name="Argimon S."/>
            <person name="Zhang W."/>
            <person name="Yang X."/>
            <person name="Jeffery I.B."/>
            <person name="Cooney J.C."/>
            <person name="Kagawa T.F."/>
            <person name="Liu W."/>
            <person name="Song Y."/>
            <person name="Salvetti E."/>
            <person name="Wrobel A."/>
            <person name="Rasinkangas P."/>
            <person name="Parkhill J."/>
            <person name="Rea M.C."/>
            <person name="O'Sullivan O."/>
            <person name="Ritari J."/>
            <person name="Douillard F.P."/>
            <person name="Paul Ross R."/>
            <person name="Yang R."/>
            <person name="Briner A.E."/>
            <person name="Felis G.E."/>
            <person name="de Vos W.M."/>
            <person name="Barrangou R."/>
            <person name="Klaenhammer T.R."/>
            <person name="Caufield P.W."/>
            <person name="Cui Y."/>
            <person name="Zhang H."/>
            <person name="O'Toole P.W."/>
        </authorList>
    </citation>
    <scope>NUCLEOTIDE SEQUENCE [LARGE SCALE GENOMIC DNA]</scope>
    <source>
        <strain evidence="1 2">DSM 17758</strain>
    </source>
</reference>